<evidence type="ECO:0000256" key="6">
    <source>
        <dbReference type="ARBA" id="ARBA00022777"/>
    </source>
</evidence>
<feature type="domain" description="Protein kinase" evidence="10">
    <location>
        <begin position="9"/>
        <end position="196"/>
    </location>
</feature>
<dbReference type="GO" id="GO:0005634">
    <property type="term" value="C:nucleus"/>
    <property type="evidence" value="ECO:0007669"/>
    <property type="project" value="TreeGrafter"/>
</dbReference>
<sequence length="196" mass="22602">MPNYELSDFTDLKKIGEGTYGVVYRCHCQKSGHLKALKRIKLEKSEQGFPSTVIREIGLLKELSHPNIVILEDVILEEGRLYLVFEHLTVDLRRYLDRFNAFAGLPPTLVKSFMFQMLQALQYCHVRRIMHRDLKPQNVLVDVHRRFVKLGDFGLAKAFGYPLPKMTHEVLSTCLALSQPPHSLTHSLTHSLVLHR</sequence>
<dbReference type="Gene3D" id="3.30.200.20">
    <property type="entry name" value="Phosphorylase Kinase, domain 1"/>
    <property type="match status" value="1"/>
</dbReference>
<dbReference type="OrthoDB" id="1732493at2759"/>
<dbReference type="GO" id="GO:0007165">
    <property type="term" value="P:signal transduction"/>
    <property type="evidence" value="ECO:0007669"/>
    <property type="project" value="TreeGrafter"/>
</dbReference>
<keyword evidence="3" id="KW-0723">Serine/threonine-protein kinase</keyword>
<dbReference type="Gene3D" id="1.10.510.10">
    <property type="entry name" value="Transferase(Phosphotransferase) domain 1"/>
    <property type="match status" value="1"/>
</dbReference>
<dbReference type="EMBL" id="UYWX01006290">
    <property type="protein sequence ID" value="VDM26293.1"/>
    <property type="molecule type" value="Genomic_DNA"/>
</dbReference>
<evidence type="ECO:0000259" key="10">
    <source>
        <dbReference type="PROSITE" id="PS50011"/>
    </source>
</evidence>
<dbReference type="InterPro" id="IPR050108">
    <property type="entry name" value="CDK"/>
</dbReference>
<evidence type="ECO:0000256" key="4">
    <source>
        <dbReference type="ARBA" id="ARBA00022679"/>
    </source>
</evidence>
<evidence type="ECO:0000256" key="9">
    <source>
        <dbReference type="ARBA" id="ARBA00048367"/>
    </source>
</evidence>
<dbReference type="InterPro" id="IPR011009">
    <property type="entry name" value="Kinase-like_dom_sf"/>
</dbReference>
<dbReference type="InterPro" id="IPR008271">
    <property type="entry name" value="Ser/Thr_kinase_AS"/>
</dbReference>
<dbReference type="EC" id="2.7.11.22" evidence="2"/>
<comment type="catalytic activity">
    <reaction evidence="9">
        <text>L-seryl-[protein] + ATP = O-phospho-L-seryl-[protein] + ADP + H(+)</text>
        <dbReference type="Rhea" id="RHEA:17989"/>
        <dbReference type="Rhea" id="RHEA-COMP:9863"/>
        <dbReference type="Rhea" id="RHEA-COMP:11604"/>
        <dbReference type="ChEBI" id="CHEBI:15378"/>
        <dbReference type="ChEBI" id="CHEBI:29999"/>
        <dbReference type="ChEBI" id="CHEBI:30616"/>
        <dbReference type="ChEBI" id="CHEBI:83421"/>
        <dbReference type="ChEBI" id="CHEBI:456216"/>
        <dbReference type="EC" id="2.7.11.22"/>
    </reaction>
</comment>
<name>A0A0R3WWI6_HYDTA</name>
<keyword evidence="5" id="KW-0547">Nucleotide-binding</keyword>
<proteinExistence type="inferred from homology"/>
<dbReference type="GO" id="GO:0010389">
    <property type="term" value="P:regulation of G2/M transition of mitotic cell cycle"/>
    <property type="evidence" value="ECO:0007669"/>
    <property type="project" value="TreeGrafter"/>
</dbReference>
<dbReference type="GO" id="GO:0030332">
    <property type="term" value="F:cyclin binding"/>
    <property type="evidence" value="ECO:0007669"/>
    <property type="project" value="TreeGrafter"/>
</dbReference>
<evidence type="ECO:0000256" key="5">
    <source>
        <dbReference type="ARBA" id="ARBA00022741"/>
    </source>
</evidence>
<keyword evidence="7" id="KW-0067">ATP-binding</keyword>
<organism evidence="13">
    <name type="scientific">Hydatigena taeniaeformis</name>
    <name type="common">Feline tapeworm</name>
    <name type="synonym">Taenia taeniaeformis</name>
    <dbReference type="NCBI Taxonomy" id="6205"/>
    <lineage>
        <taxon>Eukaryota</taxon>
        <taxon>Metazoa</taxon>
        <taxon>Spiralia</taxon>
        <taxon>Lophotrochozoa</taxon>
        <taxon>Platyhelminthes</taxon>
        <taxon>Cestoda</taxon>
        <taxon>Eucestoda</taxon>
        <taxon>Cyclophyllidea</taxon>
        <taxon>Taeniidae</taxon>
        <taxon>Hydatigera</taxon>
    </lineage>
</organism>
<keyword evidence="6" id="KW-0418">Kinase</keyword>
<evidence type="ECO:0000256" key="8">
    <source>
        <dbReference type="ARBA" id="ARBA00047811"/>
    </source>
</evidence>
<evidence type="ECO:0000256" key="7">
    <source>
        <dbReference type="ARBA" id="ARBA00022840"/>
    </source>
</evidence>
<dbReference type="AlphaFoldDB" id="A0A0R3WWI6"/>
<protein>
    <recommendedName>
        <fullName evidence="2">cyclin-dependent kinase</fullName>
        <ecNumber evidence="2">2.7.11.22</ecNumber>
    </recommendedName>
</protein>
<evidence type="ECO:0000313" key="11">
    <source>
        <dbReference type="EMBL" id="VDM26293.1"/>
    </source>
</evidence>
<evidence type="ECO:0000313" key="13">
    <source>
        <dbReference type="WBParaSite" id="TTAC_0000512601-mRNA-1"/>
    </source>
</evidence>
<reference evidence="11 12" key="2">
    <citation type="submission" date="2018-11" db="EMBL/GenBank/DDBJ databases">
        <authorList>
            <consortium name="Pathogen Informatics"/>
        </authorList>
    </citation>
    <scope>NUCLEOTIDE SEQUENCE [LARGE SCALE GENOMIC DNA]</scope>
</reference>
<dbReference type="PANTHER" id="PTHR24056:SF254">
    <property type="entry name" value="CYCLIN-DEPENDENT KINASE 2"/>
    <property type="match status" value="1"/>
</dbReference>
<dbReference type="GO" id="GO:0005524">
    <property type="term" value="F:ATP binding"/>
    <property type="evidence" value="ECO:0007669"/>
    <property type="project" value="UniProtKB-KW"/>
</dbReference>
<keyword evidence="4" id="KW-0808">Transferase</keyword>
<comment type="catalytic activity">
    <reaction evidence="8">
        <text>L-threonyl-[protein] + ATP = O-phospho-L-threonyl-[protein] + ADP + H(+)</text>
        <dbReference type="Rhea" id="RHEA:46608"/>
        <dbReference type="Rhea" id="RHEA-COMP:11060"/>
        <dbReference type="Rhea" id="RHEA-COMP:11605"/>
        <dbReference type="ChEBI" id="CHEBI:15378"/>
        <dbReference type="ChEBI" id="CHEBI:30013"/>
        <dbReference type="ChEBI" id="CHEBI:30616"/>
        <dbReference type="ChEBI" id="CHEBI:61977"/>
        <dbReference type="ChEBI" id="CHEBI:456216"/>
        <dbReference type="EC" id="2.7.11.22"/>
    </reaction>
</comment>
<dbReference type="WBParaSite" id="TTAC_0000512601-mRNA-1">
    <property type="protein sequence ID" value="TTAC_0000512601-mRNA-1"/>
    <property type="gene ID" value="TTAC_0000512601"/>
</dbReference>
<dbReference type="STRING" id="6205.A0A0R3WWI6"/>
<dbReference type="Proteomes" id="UP000274429">
    <property type="component" value="Unassembled WGS sequence"/>
</dbReference>
<dbReference type="GO" id="GO:0000307">
    <property type="term" value="C:cyclin-dependent protein kinase holoenzyme complex"/>
    <property type="evidence" value="ECO:0007669"/>
    <property type="project" value="TreeGrafter"/>
</dbReference>
<dbReference type="GO" id="GO:0010468">
    <property type="term" value="P:regulation of gene expression"/>
    <property type="evidence" value="ECO:0007669"/>
    <property type="project" value="TreeGrafter"/>
</dbReference>
<dbReference type="GO" id="GO:0004693">
    <property type="term" value="F:cyclin-dependent protein serine/threonine kinase activity"/>
    <property type="evidence" value="ECO:0007669"/>
    <property type="project" value="UniProtKB-EC"/>
</dbReference>
<dbReference type="PROSITE" id="PS50011">
    <property type="entry name" value="PROTEIN_KINASE_DOM"/>
    <property type="match status" value="1"/>
</dbReference>
<reference evidence="13" key="1">
    <citation type="submission" date="2017-02" db="UniProtKB">
        <authorList>
            <consortium name="WormBaseParasite"/>
        </authorList>
    </citation>
    <scope>IDENTIFICATION</scope>
</reference>
<accession>A0A0R3WWI6</accession>
<dbReference type="FunFam" id="3.30.200.20:FF:000375">
    <property type="entry name" value="Cell division related protein kinase 2"/>
    <property type="match status" value="1"/>
</dbReference>
<dbReference type="Pfam" id="PF00069">
    <property type="entry name" value="Pkinase"/>
    <property type="match status" value="1"/>
</dbReference>
<gene>
    <name evidence="11" type="ORF">TTAC_LOCUS5112</name>
</gene>
<dbReference type="SUPFAM" id="SSF56112">
    <property type="entry name" value="Protein kinase-like (PK-like)"/>
    <property type="match status" value="1"/>
</dbReference>
<evidence type="ECO:0000256" key="2">
    <source>
        <dbReference type="ARBA" id="ARBA00012425"/>
    </source>
</evidence>
<dbReference type="GO" id="GO:0005737">
    <property type="term" value="C:cytoplasm"/>
    <property type="evidence" value="ECO:0007669"/>
    <property type="project" value="TreeGrafter"/>
</dbReference>
<dbReference type="GO" id="GO:0000082">
    <property type="term" value="P:G1/S transition of mitotic cell cycle"/>
    <property type="evidence" value="ECO:0007669"/>
    <property type="project" value="TreeGrafter"/>
</dbReference>
<evidence type="ECO:0000256" key="1">
    <source>
        <dbReference type="ARBA" id="ARBA00006485"/>
    </source>
</evidence>
<dbReference type="PANTHER" id="PTHR24056">
    <property type="entry name" value="CELL DIVISION PROTEIN KINASE"/>
    <property type="match status" value="1"/>
</dbReference>
<dbReference type="PROSITE" id="PS00108">
    <property type="entry name" value="PROTEIN_KINASE_ST"/>
    <property type="match status" value="1"/>
</dbReference>
<keyword evidence="12" id="KW-1185">Reference proteome</keyword>
<dbReference type="InterPro" id="IPR000719">
    <property type="entry name" value="Prot_kinase_dom"/>
</dbReference>
<evidence type="ECO:0000313" key="12">
    <source>
        <dbReference type="Proteomes" id="UP000274429"/>
    </source>
</evidence>
<comment type="similarity">
    <text evidence="1">Belongs to the protein kinase superfamily. CMGC Ser/Thr protein kinase family. CDC2/CDKX subfamily.</text>
</comment>
<evidence type="ECO:0000256" key="3">
    <source>
        <dbReference type="ARBA" id="ARBA00022527"/>
    </source>
</evidence>
<dbReference type="SMART" id="SM00220">
    <property type="entry name" value="S_TKc"/>
    <property type="match status" value="1"/>
</dbReference>